<sequence length="242" mass="26560">MSVINAALYALVGIATTFGIFAIVVGGVRFWPSVFVPAVFAEVFSPIVGGLGAAVGIFISDMVVHGNALVSLTIGVPANFLGFYTLGLVVKRTRRNSKILGVIAILLQFIPVIALYYLYTVNFIDFTTALIFVSVAVISAVGVAISMVVLLFRRESYIYPNEALAYSIGLMLGSLYIGLGLWAYTYVARLNIVGVPPEFQARAPFTAALTWFLWTYYTEIPFMIYLTPPIVRAIEAWLKKYR</sequence>
<evidence type="ECO:0000256" key="1">
    <source>
        <dbReference type="SAM" id="Phobius"/>
    </source>
</evidence>
<name>A0A7C4JKZ0_9CREN</name>
<keyword evidence="1" id="KW-0472">Membrane</keyword>
<reference evidence="3" key="1">
    <citation type="journal article" date="2020" name="mSystems">
        <title>Genome- and Community-Level Interaction Insights into Carbon Utilization and Element Cycling Functions of Hydrothermarchaeota in Hydrothermal Sediment.</title>
        <authorList>
            <person name="Zhou Z."/>
            <person name="Liu Y."/>
            <person name="Xu W."/>
            <person name="Pan J."/>
            <person name="Luo Z.H."/>
            <person name="Li M."/>
        </authorList>
    </citation>
    <scope>NUCLEOTIDE SEQUENCE [LARGE SCALE GENOMIC DNA]</scope>
    <source>
        <strain evidence="3">SpSt-637</strain>
        <strain evidence="2">SpSt-667</strain>
    </source>
</reference>
<gene>
    <name evidence="3" type="ORF">ENU08_07420</name>
    <name evidence="2" type="ORF">ENU41_00745</name>
</gene>
<feature type="transmembrane region" description="Helical" evidence="1">
    <location>
        <begin position="131"/>
        <end position="152"/>
    </location>
</feature>
<keyword evidence="1" id="KW-1133">Transmembrane helix</keyword>
<feature type="transmembrane region" description="Helical" evidence="1">
    <location>
        <begin position="6"/>
        <end position="28"/>
    </location>
</feature>
<dbReference type="AlphaFoldDB" id="A0A7C4JKZ0"/>
<keyword evidence="1" id="KW-0812">Transmembrane</keyword>
<evidence type="ECO:0000313" key="3">
    <source>
        <dbReference type="EMBL" id="HGQ65055.1"/>
    </source>
</evidence>
<feature type="transmembrane region" description="Helical" evidence="1">
    <location>
        <begin position="99"/>
        <end position="119"/>
    </location>
</feature>
<dbReference type="EMBL" id="DTCK01000008">
    <property type="protein sequence ID" value="HGQ35193.1"/>
    <property type="molecule type" value="Genomic_DNA"/>
</dbReference>
<proteinExistence type="predicted"/>
<evidence type="ECO:0008006" key="4">
    <source>
        <dbReference type="Google" id="ProtNLM"/>
    </source>
</evidence>
<evidence type="ECO:0000313" key="2">
    <source>
        <dbReference type="EMBL" id="HGQ35193.1"/>
    </source>
</evidence>
<feature type="transmembrane region" description="Helical" evidence="1">
    <location>
        <begin position="35"/>
        <end position="59"/>
    </location>
</feature>
<comment type="caution">
    <text evidence="3">The sequence shown here is derived from an EMBL/GenBank/DDBJ whole genome shotgun (WGS) entry which is preliminary data.</text>
</comment>
<protein>
    <recommendedName>
        <fullName evidence="4">ECF transporter S component</fullName>
    </recommendedName>
</protein>
<dbReference type="EMBL" id="DTBD01000067">
    <property type="protein sequence ID" value="HGQ65055.1"/>
    <property type="molecule type" value="Genomic_DNA"/>
</dbReference>
<feature type="transmembrane region" description="Helical" evidence="1">
    <location>
        <begin position="164"/>
        <end position="187"/>
    </location>
</feature>
<organism evidence="3">
    <name type="scientific">Ignisphaera aggregans</name>
    <dbReference type="NCBI Taxonomy" id="334771"/>
    <lineage>
        <taxon>Archaea</taxon>
        <taxon>Thermoproteota</taxon>
        <taxon>Thermoprotei</taxon>
        <taxon>Desulfurococcales</taxon>
        <taxon>Desulfurococcaceae</taxon>
        <taxon>Ignisphaera</taxon>
    </lineage>
</organism>
<feature type="transmembrane region" description="Helical" evidence="1">
    <location>
        <begin position="65"/>
        <end position="87"/>
    </location>
</feature>
<accession>A0A7C4JKZ0</accession>